<gene>
    <name evidence="4" type="ORF">JOF35_008829</name>
</gene>
<proteinExistence type="inferred from homology"/>
<dbReference type="PANTHER" id="PTHR11808:SF80">
    <property type="entry name" value="CYSTATHIONINE GAMMA-LYASE"/>
    <property type="match status" value="1"/>
</dbReference>
<dbReference type="GO" id="GO:0018826">
    <property type="term" value="F:methionine gamma-lyase activity"/>
    <property type="evidence" value="ECO:0007669"/>
    <property type="project" value="UniProtKB-EC"/>
</dbReference>
<evidence type="ECO:0000256" key="1">
    <source>
        <dbReference type="ARBA" id="ARBA00001933"/>
    </source>
</evidence>
<dbReference type="EMBL" id="JAURUE010000005">
    <property type="protein sequence ID" value="MDP9616471.1"/>
    <property type="molecule type" value="Genomic_DNA"/>
</dbReference>
<dbReference type="PANTHER" id="PTHR11808">
    <property type="entry name" value="TRANS-SULFURATION ENZYME FAMILY MEMBER"/>
    <property type="match status" value="1"/>
</dbReference>
<dbReference type="CDD" id="cd00614">
    <property type="entry name" value="CGS_like"/>
    <property type="match status" value="1"/>
</dbReference>
<dbReference type="EC" id="4.4.1.11" evidence="4"/>
<dbReference type="Gene3D" id="3.40.640.10">
    <property type="entry name" value="Type I PLP-dependent aspartate aminotransferase-like (Major domain)"/>
    <property type="match status" value="1"/>
</dbReference>
<sequence>MDSSTSLETLLLCADRDAGERDIAPPLHLSVPFASLFDESAEVSGAPHSDRFYRRYGHPTQTRLEKVMSAAEGAEAALATASGMGAISTALLALLSQGDHVIGQRSMYAGTLSLLQDLAPRLGIHVSLVDQTDPSAFEQAVTHATKLIMVETPSNPLLHLTDLAAVSALAKEHGIVTIADNTVATPVNQHPLELGIDLVVHSLTKAASGHSDALAGIIAGAESLIDVMRRTHVLLGSVISPFDAWLTLRGLRTMLMRVEKHNRNALAVARFLAAHPRIAAVHYPGLSDHPQHALAVGQSSGFGGLLSFEICGGKTAAEGLLSSLRIPANSASLGGTRSLAVRPAAMWTRELTENQSAEAGLSPGLVRFAVGLEQEDDLIADLGQALDSLPAE</sequence>
<evidence type="ECO:0000313" key="5">
    <source>
        <dbReference type="Proteomes" id="UP001234880"/>
    </source>
</evidence>
<keyword evidence="2 3" id="KW-0663">Pyridoxal phosphate</keyword>
<accession>A0ABT9L6Z1</accession>
<dbReference type="Gene3D" id="3.90.1150.10">
    <property type="entry name" value="Aspartate Aminotransferase, domain 1"/>
    <property type="match status" value="1"/>
</dbReference>
<comment type="similarity">
    <text evidence="3">Belongs to the trans-sulfuration enzymes family.</text>
</comment>
<dbReference type="RefSeq" id="WP_307112435.1">
    <property type="nucleotide sequence ID" value="NZ_JAURUE010000005.1"/>
</dbReference>
<reference evidence="4 5" key="1">
    <citation type="submission" date="2023-07" db="EMBL/GenBank/DDBJ databases">
        <title>Sequencing the genomes of 1000 actinobacteria strains.</title>
        <authorList>
            <person name="Klenk H.-P."/>
        </authorList>
    </citation>
    <scope>NUCLEOTIDE SEQUENCE [LARGE SCALE GENOMIC DNA]</scope>
    <source>
        <strain evidence="4 5">DSM 41600</strain>
    </source>
</reference>
<protein>
    <submittedName>
        <fullName evidence="4">Methionine-gamma-lyase</fullName>
        <ecNumber evidence="4">4.4.1.11</ecNumber>
    </submittedName>
</protein>
<evidence type="ECO:0000256" key="3">
    <source>
        <dbReference type="RuleBase" id="RU362118"/>
    </source>
</evidence>
<dbReference type="PIRSF" id="PIRSF001434">
    <property type="entry name" value="CGS"/>
    <property type="match status" value="1"/>
</dbReference>
<evidence type="ECO:0000313" key="4">
    <source>
        <dbReference type="EMBL" id="MDP9616471.1"/>
    </source>
</evidence>
<keyword evidence="5" id="KW-1185">Reference proteome</keyword>
<dbReference type="InterPro" id="IPR000277">
    <property type="entry name" value="Cys/Met-Metab_PyrdxlP-dep_enz"/>
</dbReference>
<evidence type="ECO:0000256" key="2">
    <source>
        <dbReference type="ARBA" id="ARBA00022898"/>
    </source>
</evidence>
<comment type="cofactor">
    <cofactor evidence="1 3">
        <name>pyridoxal 5'-phosphate</name>
        <dbReference type="ChEBI" id="CHEBI:597326"/>
    </cofactor>
</comment>
<dbReference type="InterPro" id="IPR015422">
    <property type="entry name" value="PyrdxlP-dep_Trfase_small"/>
</dbReference>
<dbReference type="Proteomes" id="UP001234880">
    <property type="component" value="Unassembled WGS sequence"/>
</dbReference>
<dbReference type="InterPro" id="IPR015424">
    <property type="entry name" value="PyrdxlP-dep_Trfase"/>
</dbReference>
<keyword evidence="4" id="KW-0456">Lyase</keyword>
<comment type="caution">
    <text evidence="4">The sequence shown here is derived from an EMBL/GenBank/DDBJ whole genome shotgun (WGS) entry which is preliminary data.</text>
</comment>
<dbReference type="SUPFAM" id="SSF53383">
    <property type="entry name" value="PLP-dependent transferases"/>
    <property type="match status" value="1"/>
</dbReference>
<dbReference type="InterPro" id="IPR015421">
    <property type="entry name" value="PyrdxlP-dep_Trfase_major"/>
</dbReference>
<organism evidence="4 5">
    <name type="scientific">Streptomyces demainii</name>
    <dbReference type="NCBI Taxonomy" id="588122"/>
    <lineage>
        <taxon>Bacteria</taxon>
        <taxon>Bacillati</taxon>
        <taxon>Actinomycetota</taxon>
        <taxon>Actinomycetes</taxon>
        <taxon>Kitasatosporales</taxon>
        <taxon>Streptomycetaceae</taxon>
        <taxon>Streptomyces</taxon>
    </lineage>
</organism>
<name>A0ABT9L6Z1_9ACTN</name>
<dbReference type="Pfam" id="PF01053">
    <property type="entry name" value="Cys_Met_Meta_PP"/>
    <property type="match status" value="1"/>
</dbReference>